<feature type="chain" id="PRO_5040436920" evidence="2">
    <location>
        <begin position="19"/>
        <end position="120"/>
    </location>
</feature>
<evidence type="ECO:0000313" key="4">
    <source>
        <dbReference type="Proteomes" id="UP000800093"/>
    </source>
</evidence>
<feature type="region of interest" description="Disordered" evidence="1">
    <location>
        <begin position="101"/>
        <end position="120"/>
    </location>
</feature>
<gene>
    <name evidence="3" type="ORF">CC78DRAFT_544598</name>
</gene>
<organism evidence="3 4">
    <name type="scientific">Lojkania enalia</name>
    <dbReference type="NCBI Taxonomy" id="147567"/>
    <lineage>
        <taxon>Eukaryota</taxon>
        <taxon>Fungi</taxon>
        <taxon>Dikarya</taxon>
        <taxon>Ascomycota</taxon>
        <taxon>Pezizomycotina</taxon>
        <taxon>Dothideomycetes</taxon>
        <taxon>Pleosporomycetidae</taxon>
        <taxon>Pleosporales</taxon>
        <taxon>Pleosporales incertae sedis</taxon>
        <taxon>Lojkania</taxon>
    </lineage>
</organism>
<dbReference type="Proteomes" id="UP000800093">
    <property type="component" value="Unassembled WGS sequence"/>
</dbReference>
<protein>
    <submittedName>
        <fullName evidence="3">Uncharacterized protein</fullName>
    </submittedName>
</protein>
<dbReference type="AlphaFoldDB" id="A0A9P4MZM5"/>
<evidence type="ECO:0000256" key="1">
    <source>
        <dbReference type="SAM" id="MobiDB-lite"/>
    </source>
</evidence>
<dbReference type="OrthoDB" id="3753703at2759"/>
<dbReference type="EMBL" id="ML986621">
    <property type="protein sequence ID" value="KAF2263895.1"/>
    <property type="molecule type" value="Genomic_DNA"/>
</dbReference>
<sequence length="120" mass="12424">MQLTVPSLALALAALTGASSIEYGHWSISASVADGYKELTASYLNHQADINATVHCTNSDCDDASFSYELSSDDISLTQTVQIANKPTKVSGSGPITLTCDSGSGKSCTGSTKVQAEKES</sequence>
<name>A0A9P4MZM5_9PLEO</name>
<evidence type="ECO:0000313" key="3">
    <source>
        <dbReference type="EMBL" id="KAF2263895.1"/>
    </source>
</evidence>
<reference evidence="4" key="1">
    <citation type="journal article" date="2020" name="Stud. Mycol.">
        <title>101 Dothideomycetes genomes: A test case for predicting lifestyles and emergence of pathogens.</title>
        <authorList>
            <person name="Haridas S."/>
            <person name="Albert R."/>
            <person name="Binder M."/>
            <person name="Bloem J."/>
            <person name="LaButti K."/>
            <person name="Salamov A."/>
            <person name="Andreopoulos B."/>
            <person name="Baker S."/>
            <person name="Barry K."/>
            <person name="Bills G."/>
            <person name="Bluhm B."/>
            <person name="Cannon C."/>
            <person name="Castanera R."/>
            <person name="Culley D."/>
            <person name="Daum C."/>
            <person name="Ezra D."/>
            <person name="Gonzalez J."/>
            <person name="Henrissat B."/>
            <person name="Kuo A."/>
            <person name="Liang C."/>
            <person name="Lipzen A."/>
            <person name="Lutzoni F."/>
            <person name="Magnuson J."/>
            <person name="Mondo S."/>
            <person name="Nolan M."/>
            <person name="Ohm R."/>
            <person name="Pangilinan J."/>
            <person name="Park H.-J."/>
            <person name="Ramirez L."/>
            <person name="Alfaro M."/>
            <person name="Sun H."/>
            <person name="Tritt A."/>
            <person name="Yoshinaga Y."/>
            <person name="Zwiers L.-H."/>
            <person name="Turgeon B."/>
            <person name="Goodwin S."/>
            <person name="Spatafora J."/>
            <person name="Crous P."/>
            <person name="Grigoriev I."/>
        </authorList>
    </citation>
    <scope>NUCLEOTIDE SEQUENCE [LARGE SCALE GENOMIC DNA]</scope>
    <source>
        <strain evidence="4">CBS 304.66</strain>
    </source>
</reference>
<feature type="signal peptide" evidence="2">
    <location>
        <begin position="1"/>
        <end position="18"/>
    </location>
</feature>
<accession>A0A9P4MZM5</accession>
<comment type="caution">
    <text evidence="3">The sequence shown here is derived from an EMBL/GenBank/DDBJ whole genome shotgun (WGS) entry which is preliminary data.</text>
</comment>
<evidence type="ECO:0000256" key="2">
    <source>
        <dbReference type="SAM" id="SignalP"/>
    </source>
</evidence>
<keyword evidence="4" id="KW-1185">Reference proteome</keyword>
<proteinExistence type="predicted"/>
<feature type="compositionally biased region" description="Low complexity" evidence="1">
    <location>
        <begin position="101"/>
        <end position="113"/>
    </location>
</feature>
<keyword evidence="2" id="KW-0732">Signal</keyword>